<name>A0A0A9BB53_ARUDO</name>
<reference evidence="1" key="2">
    <citation type="journal article" date="2015" name="Data Brief">
        <title>Shoot transcriptome of the giant reed, Arundo donax.</title>
        <authorList>
            <person name="Barrero R.A."/>
            <person name="Guerrero F.D."/>
            <person name="Moolhuijzen P."/>
            <person name="Goolsby J.A."/>
            <person name="Tidwell J."/>
            <person name="Bellgard S.E."/>
            <person name="Bellgard M.I."/>
        </authorList>
    </citation>
    <scope>NUCLEOTIDE SEQUENCE</scope>
    <source>
        <tissue evidence="1">Shoot tissue taken approximately 20 cm above the soil surface</tissue>
    </source>
</reference>
<evidence type="ECO:0000313" key="1">
    <source>
        <dbReference type="EMBL" id="JAD58455.1"/>
    </source>
</evidence>
<sequence>MATHRDGAPR</sequence>
<dbReference type="EMBL" id="GBRH01239440">
    <property type="protein sequence ID" value="JAD58455.1"/>
    <property type="molecule type" value="Transcribed_RNA"/>
</dbReference>
<accession>A0A0A9BB53</accession>
<protein>
    <submittedName>
        <fullName evidence="1">Mas1</fullName>
    </submittedName>
</protein>
<proteinExistence type="predicted"/>
<reference evidence="1" key="1">
    <citation type="submission" date="2014-09" db="EMBL/GenBank/DDBJ databases">
        <authorList>
            <person name="Magalhaes I.L.F."/>
            <person name="Oliveira U."/>
            <person name="Santos F.R."/>
            <person name="Vidigal T.H.D.A."/>
            <person name="Brescovit A.D."/>
            <person name="Santos A.J."/>
        </authorList>
    </citation>
    <scope>NUCLEOTIDE SEQUENCE</scope>
    <source>
        <tissue evidence="1">Shoot tissue taken approximately 20 cm above the soil surface</tissue>
    </source>
</reference>
<organism evidence="1">
    <name type="scientific">Arundo donax</name>
    <name type="common">Giant reed</name>
    <name type="synonym">Donax arundinaceus</name>
    <dbReference type="NCBI Taxonomy" id="35708"/>
    <lineage>
        <taxon>Eukaryota</taxon>
        <taxon>Viridiplantae</taxon>
        <taxon>Streptophyta</taxon>
        <taxon>Embryophyta</taxon>
        <taxon>Tracheophyta</taxon>
        <taxon>Spermatophyta</taxon>
        <taxon>Magnoliopsida</taxon>
        <taxon>Liliopsida</taxon>
        <taxon>Poales</taxon>
        <taxon>Poaceae</taxon>
        <taxon>PACMAD clade</taxon>
        <taxon>Arundinoideae</taxon>
        <taxon>Arundineae</taxon>
        <taxon>Arundo</taxon>
    </lineage>
</organism>